<evidence type="ECO:0000256" key="1">
    <source>
        <dbReference type="SAM" id="Phobius"/>
    </source>
</evidence>
<organism evidence="2 3">
    <name type="scientific">Desulfolutivibrio sulfodismutans</name>
    <dbReference type="NCBI Taxonomy" id="63561"/>
    <lineage>
        <taxon>Bacteria</taxon>
        <taxon>Pseudomonadati</taxon>
        <taxon>Thermodesulfobacteriota</taxon>
        <taxon>Desulfovibrionia</taxon>
        <taxon>Desulfovibrionales</taxon>
        <taxon>Desulfovibrionaceae</taxon>
        <taxon>Desulfolutivibrio</taxon>
    </lineage>
</organism>
<dbReference type="InterPro" id="IPR025333">
    <property type="entry name" value="DUF4239"/>
</dbReference>
<comment type="caution">
    <text evidence="2">The sequence shown here is derived from an EMBL/GenBank/DDBJ whole genome shotgun (WGS) entry which is preliminary data.</text>
</comment>
<protein>
    <submittedName>
        <fullName evidence="2">DUF4239 domain-containing protein</fullName>
    </submittedName>
</protein>
<keyword evidence="1" id="KW-0812">Transmembrane</keyword>
<feature type="transmembrane region" description="Helical" evidence="1">
    <location>
        <begin position="177"/>
        <end position="196"/>
    </location>
</feature>
<accession>A0A7K3NQ06</accession>
<evidence type="ECO:0000313" key="2">
    <source>
        <dbReference type="EMBL" id="NDY58280.1"/>
    </source>
</evidence>
<evidence type="ECO:0000313" key="3">
    <source>
        <dbReference type="Proteomes" id="UP000469724"/>
    </source>
</evidence>
<dbReference type="Pfam" id="PF14023">
    <property type="entry name" value="Bestrophin-like"/>
    <property type="match status" value="1"/>
</dbReference>
<dbReference type="RefSeq" id="WP_163303353.1">
    <property type="nucleotide sequence ID" value="NZ_JAAGRQ010000088.1"/>
</dbReference>
<dbReference type="AlphaFoldDB" id="A0A7K3NQ06"/>
<feature type="transmembrane region" description="Helical" evidence="1">
    <location>
        <begin position="208"/>
        <end position="226"/>
    </location>
</feature>
<gene>
    <name evidence="2" type="ORF">G3N56_16220</name>
</gene>
<keyword evidence="3" id="KW-1185">Reference proteome</keyword>
<feature type="transmembrane region" description="Helical" evidence="1">
    <location>
        <begin position="6"/>
        <end position="25"/>
    </location>
</feature>
<feature type="transmembrane region" description="Helical" evidence="1">
    <location>
        <begin position="45"/>
        <end position="65"/>
    </location>
</feature>
<name>A0A7K3NQ06_9BACT</name>
<reference evidence="2 3" key="1">
    <citation type="submission" date="2020-02" db="EMBL/GenBank/DDBJ databases">
        <title>Comparative genomics of sulfur disproportionating microorganisms.</title>
        <authorList>
            <person name="Ward L.M."/>
            <person name="Bertran E."/>
            <person name="Johnston D.T."/>
        </authorList>
    </citation>
    <scope>NUCLEOTIDE SEQUENCE [LARGE SCALE GENOMIC DNA]</scope>
    <source>
        <strain evidence="2 3">DSM 3696</strain>
    </source>
</reference>
<proteinExistence type="predicted"/>
<dbReference type="Proteomes" id="UP000469724">
    <property type="component" value="Unassembled WGS sequence"/>
</dbReference>
<sequence length="260" mass="28387">MLNYLLTFGAIACISIAVPTMYLALKNRVARATEGKPACSVSGTIFSLFGSIYAFFIGFCIVTLWSTFNTAKMNLAEEANALLVASYISRNFNDSSGFRNAVAAYLESIVQDEWPSMDKENAMSAISKQHFDTVWDAFRALKPGDKEDNSLYVELGTTLMLSSKLRAARALSLSGNLYPPVWIIMIIGFVGICLELNATGAKNGMRKHVVESIAIFTILSCMYFIYDINTPFSGSVNISPQAVSTALERIEESAPTAGMK</sequence>
<dbReference type="EMBL" id="JAAGRQ010000088">
    <property type="protein sequence ID" value="NDY58280.1"/>
    <property type="molecule type" value="Genomic_DNA"/>
</dbReference>
<keyword evidence="1" id="KW-1133">Transmembrane helix</keyword>
<keyword evidence="1" id="KW-0472">Membrane</keyword>